<proteinExistence type="predicted"/>
<dbReference type="Proteomes" id="UP000242501">
    <property type="component" value="Unassembled WGS sequence"/>
</dbReference>
<accession>A0A1G6GYG3</accession>
<feature type="transmembrane region" description="Helical" evidence="2">
    <location>
        <begin position="53"/>
        <end position="72"/>
    </location>
</feature>
<feature type="transmembrane region" description="Helical" evidence="2">
    <location>
        <begin position="127"/>
        <end position="145"/>
    </location>
</feature>
<reference evidence="4" key="1">
    <citation type="submission" date="2016-09" db="EMBL/GenBank/DDBJ databases">
        <authorList>
            <person name="Varghese N."/>
            <person name="Submissions S."/>
        </authorList>
    </citation>
    <scope>NUCLEOTIDE SEQUENCE [LARGE SCALE GENOMIC DNA]</scope>
    <source>
        <strain evidence="4">ANC 4422</strain>
    </source>
</reference>
<feature type="transmembrane region" description="Helical" evidence="2">
    <location>
        <begin position="242"/>
        <end position="264"/>
    </location>
</feature>
<dbReference type="EMBL" id="FMYL01000003">
    <property type="protein sequence ID" value="SDB86928.1"/>
    <property type="molecule type" value="Genomic_DNA"/>
</dbReference>
<feature type="transmembrane region" description="Helical" evidence="2">
    <location>
        <begin position="23"/>
        <end position="41"/>
    </location>
</feature>
<evidence type="ECO:0000256" key="2">
    <source>
        <dbReference type="SAM" id="Phobius"/>
    </source>
</evidence>
<feature type="transmembrane region" description="Helical" evidence="2">
    <location>
        <begin position="209"/>
        <end position="230"/>
    </location>
</feature>
<evidence type="ECO:0000313" key="4">
    <source>
        <dbReference type="Proteomes" id="UP000242501"/>
    </source>
</evidence>
<feature type="region of interest" description="Disordered" evidence="1">
    <location>
        <begin position="546"/>
        <end position="575"/>
    </location>
</feature>
<protein>
    <submittedName>
        <fullName evidence="3">Zinc-ribbon domain-containing protein</fullName>
    </submittedName>
</protein>
<evidence type="ECO:0000256" key="1">
    <source>
        <dbReference type="SAM" id="MobiDB-lite"/>
    </source>
</evidence>
<keyword evidence="2" id="KW-0812">Transmembrane</keyword>
<dbReference type="AlphaFoldDB" id="A0A1G6GYG3"/>
<feature type="transmembrane region" description="Helical" evidence="2">
    <location>
        <begin position="358"/>
        <end position="383"/>
    </location>
</feature>
<name>A0A1G6GYG3_9GAMM</name>
<keyword evidence="4" id="KW-1185">Reference proteome</keyword>
<evidence type="ECO:0000313" key="3">
    <source>
        <dbReference type="EMBL" id="SDB86928.1"/>
    </source>
</evidence>
<keyword evidence="2" id="KW-0472">Membrane</keyword>
<dbReference type="STRING" id="1219383.SAMN05421733_10320"/>
<dbReference type="OrthoDB" id="7486912at2"/>
<feature type="transmembrane region" description="Helical" evidence="2">
    <location>
        <begin position="157"/>
        <end position="174"/>
    </location>
</feature>
<organism evidence="3 4">
    <name type="scientific">Acinetobacter boissieri</name>
    <dbReference type="NCBI Taxonomy" id="1219383"/>
    <lineage>
        <taxon>Bacteria</taxon>
        <taxon>Pseudomonadati</taxon>
        <taxon>Pseudomonadota</taxon>
        <taxon>Gammaproteobacteria</taxon>
        <taxon>Moraxellales</taxon>
        <taxon>Moraxellaceae</taxon>
        <taxon>Acinetobacter</taxon>
    </lineage>
</organism>
<feature type="compositionally biased region" description="Basic and acidic residues" evidence="1">
    <location>
        <begin position="565"/>
        <end position="575"/>
    </location>
</feature>
<gene>
    <name evidence="3" type="ORF">SAMN05421733_10320</name>
</gene>
<feature type="transmembrane region" description="Helical" evidence="2">
    <location>
        <begin position="395"/>
        <end position="415"/>
    </location>
</feature>
<sequence>MAYEYNSKDQRFEFPNPYKIENIFKFLGATLFILSGVLLLLNAKNALSGGPIIAAIPLVMGIMMLIYGGLLLTKGLSNLKFYFGRDQPASLAPEYSDQEIGISQNAQRIKDLLRQSALSYHEPRGPINGILYSLFPNLIFSPLFIRNAAEVQFQSAIVFIITLISALVTKMGASGNALDWLGIFYNILTLFVLVKPMGHTGSSSYNIEIFKVVALIVLAIIGPVVIPMLTHNAIAPAWLPSMGKAIFILVMALVAIGIFFLAVISQMVKSPPPANAGMVQDSMSMNCQPMQIFDELERNLQDQWVSSIPNRIYSRILPILENNKDRGTFEGEILEETQPVPANTLKDMTFASCFKEKYYRWLGVLNSFGLLCFFASVILLSMFTKGIYNGHYLDMSYFSLGFLGISLWILGRFCFTHGSYLWSRFDFVSKLIWVEVKGNYQASQMNFGRYLEDTVKTQKEVINVETMTIRVWVAEIATTAFGKFKDRSILSMVACKDDAVQLKDHLVYFAQEQSLIIAPTANSDLDKLSTLNQINASVHKSVDHSKISGLSSNKSHDSVLGGHQAKQDESEPHEMPIKSSFCTSCGFKLETNMAFCPQCGTKK</sequence>
<dbReference type="RefSeq" id="WP_092746996.1">
    <property type="nucleotide sequence ID" value="NZ_FMYL01000003.1"/>
</dbReference>
<keyword evidence="2" id="KW-1133">Transmembrane helix</keyword>
<feature type="transmembrane region" description="Helical" evidence="2">
    <location>
        <begin position="180"/>
        <end position="197"/>
    </location>
</feature>